<sequence>MAVPQTFIFAGPSGSGKGTQVDLLKRFLLKNTPEIPQYSSYTGDGFRNLMNGTTFTSHLVKEIQNAGLLQPEFLAIYLWADNLVKNITGKEHLFIDGSPRKPAEAVVLDSAMQFFKREPIHLIDVQVSDAETKRRLLARARHDDTEEGIDRRLAWYKTEVVPAVEYLKKQSRYQFHDINGEQTPEKVHADILASLGL</sequence>
<evidence type="ECO:0000256" key="5">
    <source>
        <dbReference type="RuleBase" id="RU003330"/>
    </source>
</evidence>
<comment type="subunit">
    <text evidence="6">Monomer.</text>
</comment>
<organism evidence="7 8">
    <name type="scientific">Candidatus Taylorbacteria bacterium CG11_big_fil_rev_8_21_14_0_20_46_11</name>
    <dbReference type="NCBI Taxonomy" id="1975025"/>
    <lineage>
        <taxon>Bacteria</taxon>
        <taxon>Candidatus Tayloriibacteriota</taxon>
    </lineage>
</organism>
<dbReference type="Gene3D" id="3.40.50.300">
    <property type="entry name" value="P-loop containing nucleotide triphosphate hydrolases"/>
    <property type="match status" value="1"/>
</dbReference>
<keyword evidence="6" id="KW-0067">ATP-binding</keyword>
<dbReference type="EC" id="2.7.4.3" evidence="6"/>
<evidence type="ECO:0000256" key="6">
    <source>
        <dbReference type="RuleBase" id="RU003331"/>
    </source>
</evidence>
<keyword evidence="3 6" id="KW-0547">Nucleotide-binding</keyword>
<dbReference type="EMBL" id="PCVG01000011">
    <property type="protein sequence ID" value="PIQ69133.1"/>
    <property type="molecule type" value="Genomic_DNA"/>
</dbReference>
<dbReference type="InterPro" id="IPR027417">
    <property type="entry name" value="P-loop_NTPase"/>
</dbReference>
<comment type="similarity">
    <text evidence="5">Belongs to the adenylate kinase family.</text>
</comment>
<dbReference type="SUPFAM" id="SSF52540">
    <property type="entry name" value="P-loop containing nucleoside triphosphate hydrolases"/>
    <property type="match status" value="1"/>
</dbReference>
<dbReference type="PANTHER" id="PTHR23359">
    <property type="entry name" value="NUCLEOTIDE KINASE"/>
    <property type="match status" value="1"/>
</dbReference>
<comment type="caution">
    <text evidence="7">The sequence shown here is derived from an EMBL/GenBank/DDBJ whole genome shotgun (WGS) entry which is preliminary data.</text>
</comment>
<dbReference type="InterPro" id="IPR000850">
    <property type="entry name" value="Adenylat/UMP-CMP_kin"/>
</dbReference>
<evidence type="ECO:0000256" key="2">
    <source>
        <dbReference type="ARBA" id="ARBA00022727"/>
    </source>
</evidence>
<gene>
    <name evidence="7" type="ORF">COV91_00535</name>
</gene>
<dbReference type="GO" id="GO:0005524">
    <property type="term" value="F:ATP binding"/>
    <property type="evidence" value="ECO:0007669"/>
    <property type="project" value="UniProtKB-KW"/>
</dbReference>
<dbReference type="Proteomes" id="UP000229342">
    <property type="component" value="Unassembled WGS sequence"/>
</dbReference>
<dbReference type="PRINTS" id="PR00094">
    <property type="entry name" value="ADENYLTKNASE"/>
</dbReference>
<reference evidence="7 8" key="1">
    <citation type="submission" date="2017-09" db="EMBL/GenBank/DDBJ databases">
        <title>Depth-based differentiation of microbial function through sediment-hosted aquifers and enrichment of novel symbionts in the deep terrestrial subsurface.</title>
        <authorList>
            <person name="Probst A.J."/>
            <person name="Ladd B."/>
            <person name="Jarett J.K."/>
            <person name="Geller-Mcgrath D.E."/>
            <person name="Sieber C.M."/>
            <person name="Emerson J.B."/>
            <person name="Anantharaman K."/>
            <person name="Thomas B.C."/>
            <person name="Malmstrom R."/>
            <person name="Stieglmeier M."/>
            <person name="Klingl A."/>
            <person name="Woyke T."/>
            <person name="Ryan C.M."/>
            <person name="Banfield J.F."/>
        </authorList>
    </citation>
    <scope>NUCLEOTIDE SEQUENCE [LARGE SCALE GENOMIC DNA]</scope>
    <source>
        <strain evidence="7">CG11_big_fil_rev_8_21_14_0_20_46_11</strain>
    </source>
</reference>
<evidence type="ECO:0000256" key="1">
    <source>
        <dbReference type="ARBA" id="ARBA00022679"/>
    </source>
</evidence>
<protein>
    <recommendedName>
        <fullName evidence="6">Adenylate kinase</fullName>
        <ecNumber evidence="6">2.7.4.3</ecNumber>
    </recommendedName>
</protein>
<keyword evidence="1 5" id="KW-0808">Transferase</keyword>
<keyword evidence="2" id="KW-0545">Nucleotide biosynthesis</keyword>
<dbReference type="Pfam" id="PF00406">
    <property type="entry name" value="ADK"/>
    <property type="match status" value="1"/>
</dbReference>
<keyword evidence="4 5" id="KW-0418">Kinase</keyword>
<evidence type="ECO:0000256" key="3">
    <source>
        <dbReference type="ARBA" id="ARBA00022741"/>
    </source>
</evidence>
<dbReference type="GO" id="GO:0005737">
    <property type="term" value="C:cytoplasm"/>
    <property type="evidence" value="ECO:0007669"/>
    <property type="project" value="UniProtKB-SubCell"/>
</dbReference>
<dbReference type="GO" id="GO:0004017">
    <property type="term" value="F:AMP kinase activity"/>
    <property type="evidence" value="ECO:0007669"/>
    <property type="project" value="UniProtKB-EC"/>
</dbReference>
<evidence type="ECO:0000313" key="8">
    <source>
        <dbReference type="Proteomes" id="UP000229342"/>
    </source>
</evidence>
<evidence type="ECO:0000256" key="4">
    <source>
        <dbReference type="ARBA" id="ARBA00022777"/>
    </source>
</evidence>
<accession>A0A2H0KEW4</accession>
<name>A0A2H0KEW4_9BACT</name>
<proteinExistence type="inferred from homology"/>
<dbReference type="AlphaFoldDB" id="A0A2H0KEW4"/>
<comment type="subcellular location">
    <subcellularLocation>
        <location evidence="6">Cytoplasm</location>
    </subcellularLocation>
</comment>
<comment type="catalytic activity">
    <reaction evidence="6">
        <text>AMP + ATP = 2 ADP</text>
        <dbReference type="Rhea" id="RHEA:12973"/>
        <dbReference type="ChEBI" id="CHEBI:30616"/>
        <dbReference type="ChEBI" id="CHEBI:456215"/>
        <dbReference type="ChEBI" id="CHEBI:456216"/>
        <dbReference type="EC" id="2.7.4.3"/>
    </reaction>
</comment>
<evidence type="ECO:0000313" key="7">
    <source>
        <dbReference type="EMBL" id="PIQ69133.1"/>
    </source>
</evidence>